<dbReference type="RefSeq" id="WP_194537535.1">
    <property type="nucleotide sequence ID" value="NZ_JACEFB010000004.1"/>
</dbReference>
<comment type="caution">
    <text evidence="7">The sequence shown here is derived from an EMBL/GenBank/DDBJ whole genome shotgun (WGS) entry which is preliminary data.</text>
</comment>
<dbReference type="InterPro" id="IPR036909">
    <property type="entry name" value="Cyt_c-like_dom_sf"/>
</dbReference>
<evidence type="ECO:0000256" key="2">
    <source>
        <dbReference type="ARBA" id="ARBA00022723"/>
    </source>
</evidence>
<dbReference type="AlphaFoldDB" id="A0A7V8VDN9"/>
<accession>A0A7V8VDN9</accession>
<feature type="compositionally biased region" description="Polar residues" evidence="5">
    <location>
        <begin position="11"/>
        <end position="29"/>
    </location>
</feature>
<dbReference type="InterPro" id="IPR009056">
    <property type="entry name" value="Cyt_c-like_dom"/>
</dbReference>
<gene>
    <name evidence="7" type="ORF">H0921_08035</name>
</gene>
<evidence type="ECO:0000256" key="1">
    <source>
        <dbReference type="ARBA" id="ARBA00022617"/>
    </source>
</evidence>
<feature type="domain" description="Cytochrome c" evidence="6">
    <location>
        <begin position="149"/>
        <end position="243"/>
    </location>
</feature>
<dbReference type="Gene3D" id="1.10.760.10">
    <property type="entry name" value="Cytochrome c-like domain"/>
    <property type="match status" value="2"/>
</dbReference>
<feature type="compositionally biased region" description="Pro residues" evidence="5">
    <location>
        <begin position="286"/>
        <end position="299"/>
    </location>
</feature>
<proteinExistence type="predicted"/>
<organism evidence="7 8">
    <name type="scientific">Thermogemmata fonticola</name>
    <dbReference type="NCBI Taxonomy" id="2755323"/>
    <lineage>
        <taxon>Bacteria</taxon>
        <taxon>Pseudomonadati</taxon>
        <taxon>Planctomycetota</taxon>
        <taxon>Planctomycetia</taxon>
        <taxon>Gemmatales</taxon>
        <taxon>Gemmataceae</taxon>
        <taxon>Thermogemmata</taxon>
    </lineage>
</organism>
<dbReference type="PROSITE" id="PS51007">
    <property type="entry name" value="CYTC"/>
    <property type="match status" value="2"/>
</dbReference>
<dbReference type="GO" id="GO:0020037">
    <property type="term" value="F:heme binding"/>
    <property type="evidence" value="ECO:0007669"/>
    <property type="project" value="InterPro"/>
</dbReference>
<dbReference type="SUPFAM" id="SSF46626">
    <property type="entry name" value="Cytochrome c"/>
    <property type="match status" value="2"/>
</dbReference>
<protein>
    <submittedName>
        <fullName evidence="7">C-type cytochrome</fullName>
    </submittedName>
</protein>
<dbReference type="Pfam" id="PF13442">
    <property type="entry name" value="Cytochrome_CBB3"/>
    <property type="match status" value="2"/>
</dbReference>
<name>A0A7V8VDN9_9BACT</name>
<reference evidence="7 8" key="1">
    <citation type="submission" date="2020-07" db="EMBL/GenBank/DDBJ databases">
        <title>Thermogemmata thermophila gen. nov., sp. nov., a novel moderate thermophilic planctomycete from a Kamchatka hot spring.</title>
        <authorList>
            <person name="Elcheninov A.G."/>
            <person name="Podosokorskaya O.A."/>
            <person name="Kovaleva O.L."/>
            <person name="Novikov A."/>
            <person name="Bonch-Osmolovskaya E.A."/>
            <person name="Toshchakov S.V."/>
            <person name="Kublanov I.V."/>
        </authorList>
    </citation>
    <scope>NUCLEOTIDE SEQUENCE [LARGE SCALE GENOMIC DNA]</scope>
    <source>
        <strain evidence="7 8">2918</strain>
    </source>
</reference>
<keyword evidence="2 4" id="KW-0479">Metal-binding</keyword>
<keyword evidence="1 4" id="KW-0349">Heme</keyword>
<evidence type="ECO:0000256" key="5">
    <source>
        <dbReference type="SAM" id="MobiDB-lite"/>
    </source>
</evidence>
<keyword evidence="3 4" id="KW-0408">Iron</keyword>
<dbReference type="EMBL" id="JACEFB010000004">
    <property type="protein sequence ID" value="MBA2226110.1"/>
    <property type="molecule type" value="Genomic_DNA"/>
</dbReference>
<feature type="region of interest" description="Disordered" evidence="5">
    <location>
        <begin position="1"/>
        <end position="34"/>
    </location>
</feature>
<evidence type="ECO:0000256" key="3">
    <source>
        <dbReference type="ARBA" id="ARBA00023004"/>
    </source>
</evidence>
<dbReference type="GO" id="GO:0046872">
    <property type="term" value="F:metal ion binding"/>
    <property type="evidence" value="ECO:0007669"/>
    <property type="project" value="UniProtKB-KW"/>
</dbReference>
<keyword evidence="8" id="KW-1185">Reference proteome</keyword>
<evidence type="ECO:0000313" key="8">
    <source>
        <dbReference type="Proteomes" id="UP000542342"/>
    </source>
</evidence>
<dbReference type="Proteomes" id="UP000542342">
    <property type="component" value="Unassembled WGS sequence"/>
</dbReference>
<feature type="region of interest" description="Disordered" evidence="5">
    <location>
        <begin position="283"/>
        <end position="302"/>
    </location>
</feature>
<feature type="domain" description="Cytochrome c" evidence="6">
    <location>
        <begin position="304"/>
        <end position="397"/>
    </location>
</feature>
<evidence type="ECO:0000313" key="7">
    <source>
        <dbReference type="EMBL" id="MBA2226110.1"/>
    </source>
</evidence>
<evidence type="ECO:0000256" key="4">
    <source>
        <dbReference type="PROSITE-ProRule" id="PRU00433"/>
    </source>
</evidence>
<evidence type="ECO:0000259" key="6">
    <source>
        <dbReference type="PROSITE" id="PS51007"/>
    </source>
</evidence>
<sequence>MMEVPARSGQARGTTSVSACPGSRNTGAGQRQFRRSGRLTPLALALVILLSGCQSSSEETDYAFPSRTDALVLRLPSQAPDQPTQPGQWEAELAALAAKGGQVLSPLQIPADQRAAIDAGLRELFGTPSRPHLVSQQAAVLERLGLSEERLRQGGQLYRRHRCLQCHNLTGDGRGPAGQWVIPYPRDFRQGVFKFTTSGNSKPRRQDLLRTLREGLKGTAMPSFALLAEADRDLLASYVTYLAIRGQVEFEALVAVGQGSVPEIGPWLAQQAEVVLRQWQAAEEAPPVPSPPDDGPPGSPRYQEAVQRGFALFTAGGENSCQSCHGNFGRRPQLRYEVWGTTARPANLTERPLKSQPQAEDLYARIRWGIPAVGMPAHPEYSERQVWDLVRLVQSLPFPRELPPPVRAAVYPESGELP</sequence>
<dbReference type="GO" id="GO:0009055">
    <property type="term" value="F:electron transfer activity"/>
    <property type="evidence" value="ECO:0007669"/>
    <property type="project" value="InterPro"/>
</dbReference>